<evidence type="ECO:0000256" key="2">
    <source>
        <dbReference type="ARBA" id="ARBA00023125"/>
    </source>
</evidence>
<dbReference type="PRINTS" id="PR00038">
    <property type="entry name" value="HTHLUXR"/>
</dbReference>
<dbReference type="SUPFAM" id="SSF52540">
    <property type="entry name" value="P-loop containing nucleoside triphosphate hydrolases"/>
    <property type="match status" value="1"/>
</dbReference>
<dbReference type="EMBL" id="JAGIOI010000001">
    <property type="protein sequence ID" value="MBP2411470.1"/>
    <property type="molecule type" value="Genomic_DNA"/>
</dbReference>
<reference evidence="5 6" key="1">
    <citation type="submission" date="2021-03" db="EMBL/GenBank/DDBJ databases">
        <title>Sequencing the genomes of 1000 actinobacteria strains.</title>
        <authorList>
            <person name="Klenk H.-P."/>
        </authorList>
    </citation>
    <scope>NUCLEOTIDE SEQUENCE [LARGE SCALE GENOMIC DNA]</scope>
    <source>
        <strain evidence="5 6">DSM 16005</strain>
    </source>
</reference>
<organism evidence="5 6">
    <name type="scientific">Arthrobacter stackebrandtii</name>
    <dbReference type="NCBI Taxonomy" id="272161"/>
    <lineage>
        <taxon>Bacteria</taxon>
        <taxon>Bacillati</taxon>
        <taxon>Actinomycetota</taxon>
        <taxon>Actinomycetes</taxon>
        <taxon>Micrococcales</taxon>
        <taxon>Micrococcaceae</taxon>
        <taxon>Arthrobacter</taxon>
    </lineage>
</organism>
<dbReference type="InterPro" id="IPR000792">
    <property type="entry name" value="Tscrpt_reg_LuxR_C"/>
</dbReference>
<dbReference type="PROSITE" id="PS50043">
    <property type="entry name" value="HTH_LUXR_2"/>
    <property type="match status" value="1"/>
</dbReference>
<dbReference type="SMART" id="SM00421">
    <property type="entry name" value="HTH_LUXR"/>
    <property type="match status" value="1"/>
</dbReference>
<evidence type="ECO:0000259" key="4">
    <source>
        <dbReference type="PROSITE" id="PS50043"/>
    </source>
</evidence>
<name>A0ABS4YSK4_9MICC</name>
<keyword evidence="1" id="KW-0805">Transcription regulation</keyword>
<dbReference type="Gene3D" id="3.40.50.300">
    <property type="entry name" value="P-loop containing nucleotide triphosphate hydrolases"/>
    <property type="match status" value="1"/>
</dbReference>
<dbReference type="Proteomes" id="UP000711614">
    <property type="component" value="Unassembled WGS sequence"/>
</dbReference>
<evidence type="ECO:0000313" key="5">
    <source>
        <dbReference type="EMBL" id="MBP2411470.1"/>
    </source>
</evidence>
<accession>A0ABS4YSK4</accession>
<dbReference type="InterPro" id="IPR049945">
    <property type="entry name" value="AAA_22"/>
</dbReference>
<proteinExistence type="predicted"/>
<dbReference type="RefSeq" id="WP_245346358.1">
    <property type="nucleotide sequence ID" value="NZ_JAGIOI010000001.1"/>
</dbReference>
<dbReference type="SUPFAM" id="SSF46894">
    <property type="entry name" value="C-terminal effector domain of the bipartite response regulators"/>
    <property type="match status" value="1"/>
</dbReference>
<evidence type="ECO:0000256" key="1">
    <source>
        <dbReference type="ARBA" id="ARBA00023015"/>
    </source>
</evidence>
<dbReference type="PANTHER" id="PTHR44688">
    <property type="entry name" value="DNA-BINDING TRANSCRIPTIONAL ACTIVATOR DEVR_DOSR"/>
    <property type="match status" value="1"/>
</dbReference>
<comment type="caution">
    <text evidence="5">The sequence shown here is derived from an EMBL/GenBank/DDBJ whole genome shotgun (WGS) entry which is preliminary data.</text>
</comment>
<keyword evidence="6" id="KW-1185">Reference proteome</keyword>
<dbReference type="PANTHER" id="PTHR44688:SF16">
    <property type="entry name" value="DNA-BINDING TRANSCRIPTIONAL ACTIVATOR DEVR_DOSR"/>
    <property type="match status" value="1"/>
</dbReference>
<protein>
    <submittedName>
        <fullName evidence="5">LuxR family maltose regulon positive regulatory protein</fullName>
    </submittedName>
</protein>
<evidence type="ECO:0000256" key="3">
    <source>
        <dbReference type="ARBA" id="ARBA00023163"/>
    </source>
</evidence>
<evidence type="ECO:0000313" key="6">
    <source>
        <dbReference type="Proteomes" id="UP000711614"/>
    </source>
</evidence>
<dbReference type="Pfam" id="PF00196">
    <property type="entry name" value="GerE"/>
    <property type="match status" value="1"/>
</dbReference>
<keyword evidence="2" id="KW-0238">DNA-binding</keyword>
<dbReference type="InterPro" id="IPR016032">
    <property type="entry name" value="Sig_transdc_resp-reg_C-effctor"/>
</dbReference>
<dbReference type="InterPro" id="IPR059106">
    <property type="entry name" value="WHD_MalT"/>
</dbReference>
<dbReference type="Gene3D" id="1.10.10.10">
    <property type="entry name" value="Winged helix-like DNA-binding domain superfamily/Winged helix DNA-binding domain"/>
    <property type="match status" value="1"/>
</dbReference>
<dbReference type="Pfam" id="PF25873">
    <property type="entry name" value="WHD_MalT"/>
    <property type="match status" value="1"/>
</dbReference>
<keyword evidence="3" id="KW-0804">Transcription</keyword>
<feature type="domain" description="HTH luxR-type" evidence="4">
    <location>
        <begin position="796"/>
        <end position="861"/>
    </location>
</feature>
<gene>
    <name evidence="5" type="ORF">JOF48_000269</name>
</gene>
<dbReference type="InterPro" id="IPR027417">
    <property type="entry name" value="P-loop_NTPase"/>
</dbReference>
<sequence length="870" mass="95307">MNIERMVGVPRIPGGVARRPRLFQTLASHDDAALIVLRASAGAGKTVLAADYIRSENRSCVWVTVDSSYATRSAFWTVVLQRLASFLGDDPKASLPQDFDVRDVTVRTRLREAFELNPAQLTLVIDDYQLLENTEVEEDIAWLATTFRQIRFMVLTRSRTGLESPDLMARLDTAVICMDELLLTPKEAEQVIKSIGAEALGNTAEVMAVTAGFPASVRALANGVALLESRGRQPSHEDIVFLAAQPMRTVLKAYLQDKNFGEFLCKTSIPESMSVDLARDLTGSNCAEVFLQHAEDLGLALSSGQGTDLSYTYSAPLREALLLELHERLPAIVPSLQRRCAQWYLANGSSLAALQSALLAGDLGLANAVIRGRWSDLFQFHGKSALALLRDQPLRKLQRYPIMLFFIAICYNASKIHKLRAAEYFAFAITSAQLHSSRLRVTDRVVIQMILAISFRLSGLGEQARKAATLCLDLAASLSAEQRDEVAGLLPAIYVHCGLSLYEAGELDRALDSFGLAYICVVSEHTATTRFQAGGLVAMAHAINGEIEESRLWLREIESKSWPLEWYSKYIGAGYRIATALVRIEEHNFVAAEAALAELAPHRTTIEHWSQMVYAETLLALLQSNAGHQANFLENSLKDKHARPRLAPVSQSNVGAYLAMLHIASGNHHKARVTIRKCPLRTAEVHIVSAHLARATGNLQKVFTDGPKAMKNASPRHRASFLLLKSITVLKGGNNDAALELLDAACELMSTNDLRSPLAFLSQADAGALQQLASTSTSSTTRAAVEETPFAPVLPPPELSAALTVREVEVIQVLATAVDTKEVAERLFVSINTVKSQLRSAYRKLGVSSREEALLEAVRQGILDHDYPET</sequence>
<dbReference type="CDD" id="cd06170">
    <property type="entry name" value="LuxR_C_like"/>
    <property type="match status" value="1"/>
</dbReference>
<dbReference type="InterPro" id="IPR036388">
    <property type="entry name" value="WH-like_DNA-bd_sf"/>
</dbReference>
<dbReference type="Pfam" id="PF13401">
    <property type="entry name" value="AAA_22"/>
    <property type="match status" value="1"/>
</dbReference>